<dbReference type="Pfam" id="PF09685">
    <property type="entry name" value="MamF_MmsF"/>
    <property type="match status" value="1"/>
</dbReference>
<comment type="caution">
    <text evidence="6">The sequence shown here is derived from an EMBL/GenBank/DDBJ whole genome shotgun (WGS) entry which is preliminary data.</text>
</comment>
<keyword evidence="3 5" id="KW-1133">Transmembrane helix</keyword>
<dbReference type="RefSeq" id="WP_284255116.1">
    <property type="nucleotide sequence ID" value="NZ_BAAAQO010000004.1"/>
</dbReference>
<keyword evidence="7" id="KW-1185">Reference proteome</keyword>
<proteinExistence type="predicted"/>
<evidence type="ECO:0000313" key="7">
    <source>
        <dbReference type="Proteomes" id="UP001157034"/>
    </source>
</evidence>
<sequence length="136" mass="15040">MTEPAAPAPQPQPAAPFSEAEDKQYATLATFLNIILLIPALIFYFAFKDRGPRIAEQSKENLNWTINISVIVVAAWILSIFFAFIPFVGWIISLLLGLIAWAALIVNLIFSIIGGVQLSGGQKTSYRYPFAIRVIK</sequence>
<reference evidence="7" key="1">
    <citation type="journal article" date="2019" name="Int. J. Syst. Evol. Microbiol.">
        <title>The Global Catalogue of Microorganisms (GCM) 10K type strain sequencing project: providing services to taxonomists for standard genome sequencing and annotation.</title>
        <authorList>
            <consortium name="The Broad Institute Genomics Platform"/>
            <consortium name="The Broad Institute Genome Sequencing Center for Infectious Disease"/>
            <person name="Wu L."/>
            <person name="Ma J."/>
        </authorList>
    </citation>
    <scope>NUCLEOTIDE SEQUENCE [LARGE SCALE GENOMIC DNA]</scope>
    <source>
        <strain evidence="7">NBRC 108894</strain>
    </source>
</reference>
<comment type="subcellular location">
    <subcellularLocation>
        <location evidence="1">Membrane</location>
        <topology evidence="1">Multi-pass membrane protein</topology>
    </subcellularLocation>
</comment>
<name>A0ABQ6K9G1_9MICO</name>
<keyword evidence="4 5" id="KW-0472">Membrane</keyword>
<feature type="transmembrane region" description="Helical" evidence="5">
    <location>
        <begin position="98"/>
        <end position="118"/>
    </location>
</feature>
<organism evidence="6 7">
    <name type="scientific">Pseudolysinimonas kribbensis</name>
    <dbReference type="NCBI Taxonomy" id="433641"/>
    <lineage>
        <taxon>Bacteria</taxon>
        <taxon>Bacillati</taxon>
        <taxon>Actinomycetota</taxon>
        <taxon>Actinomycetes</taxon>
        <taxon>Micrococcales</taxon>
        <taxon>Microbacteriaceae</taxon>
        <taxon>Pseudolysinimonas</taxon>
    </lineage>
</organism>
<keyword evidence="2 5" id="KW-0812">Transmembrane</keyword>
<evidence type="ECO:0000256" key="2">
    <source>
        <dbReference type="ARBA" id="ARBA00022692"/>
    </source>
</evidence>
<evidence type="ECO:0000256" key="3">
    <source>
        <dbReference type="ARBA" id="ARBA00022989"/>
    </source>
</evidence>
<dbReference type="EMBL" id="BSVB01000001">
    <property type="protein sequence ID" value="GMA96577.1"/>
    <property type="molecule type" value="Genomic_DNA"/>
</dbReference>
<evidence type="ECO:0000256" key="5">
    <source>
        <dbReference type="SAM" id="Phobius"/>
    </source>
</evidence>
<evidence type="ECO:0000256" key="4">
    <source>
        <dbReference type="ARBA" id="ARBA00023136"/>
    </source>
</evidence>
<dbReference type="InterPro" id="IPR019109">
    <property type="entry name" value="MamF_MmsF"/>
</dbReference>
<gene>
    <name evidence="6" type="ORF">GCM10025881_34010</name>
</gene>
<feature type="transmembrane region" description="Helical" evidence="5">
    <location>
        <begin position="68"/>
        <end position="92"/>
    </location>
</feature>
<evidence type="ECO:0000256" key="1">
    <source>
        <dbReference type="ARBA" id="ARBA00004141"/>
    </source>
</evidence>
<evidence type="ECO:0000313" key="6">
    <source>
        <dbReference type="EMBL" id="GMA96577.1"/>
    </source>
</evidence>
<dbReference type="Proteomes" id="UP001157034">
    <property type="component" value="Unassembled WGS sequence"/>
</dbReference>
<accession>A0ABQ6K9G1</accession>
<feature type="transmembrane region" description="Helical" evidence="5">
    <location>
        <begin position="25"/>
        <end position="47"/>
    </location>
</feature>
<protein>
    <submittedName>
        <fullName evidence="6">Membrane protein</fullName>
    </submittedName>
</protein>